<evidence type="ECO:0000313" key="3">
    <source>
        <dbReference type="Proteomes" id="UP000663852"/>
    </source>
</evidence>
<accession>A0A814L1N4</accession>
<keyword evidence="1" id="KW-0472">Membrane</keyword>
<protein>
    <submittedName>
        <fullName evidence="2">Uncharacterized protein</fullName>
    </submittedName>
</protein>
<dbReference type="EMBL" id="CAJNOJ010000081">
    <property type="protein sequence ID" value="CAF1058933.1"/>
    <property type="molecule type" value="Genomic_DNA"/>
</dbReference>
<proteinExistence type="predicted"/>
<dbReference type="OrthoDB" id="10059103at2759"/>
<dbReference type="Gene3D" id="2.60.120.650">
    <property type="entry name" value="Cupin"/>
    <property type="match status" value="1"/>
</dbReference>
<gene>
    <name evidence="2" type="ORF">EDS130_LOCUS17814</name>
</gene>
<keyword evidence="1" id="KW-1133">Transmembrane helix</keyword>
<reference evidence="2" key="1">
    <citation type="submission" date="2021-02" db="EMBL/GenBank/DDBJ databases">
        <authorList>
            <person name="Nowell W R."/>
        </authorList>
    </citation>
    <scope>NUCLEOTIDE SEQUENCE</scope>
</reference>
<evidence type="ECO:0000256" key="1">
    <source>
        <dbReference type="SAM" id="Phobius"/>
    </source>
</evidence>
<feature type="transmembrane region" description="Helical" evidence="1">
    <location>
        <begin position="7"/>
        <end position="26"/>
    </location>
</feature>
<dbReference type="AlphaFoldDB" id="A0A814L1N4"/>
<comment type="caution">
    <text evidence="2">The sequence shown here is derived from an EMBL/GenBank/DDBJ whole genome shotgun (WGS) entry which is preliminary data.</text>
</comment>
<dbReference type="PANTHER" id="PTHR35259">
    <property type="entry name" value="BOMBESIN RECEPTOR-ACTIVATED PROTEIN C6ORF89"/>
    <property type="match status" value="1"/>
</dbReference>
<organism evidence="2 3">
    <name type="scientific">Adineta ricciae</name>
    <name type="common">Rotifer</name>
    <dbReference type="NCBI Taxonomy" id="249248"/>
    <lineage>
        <taxon>Eukaryota</taxon>
        <taxon>Metazoa</taxon>
        <taxon>Spiralia</taxon>
        <taxon>Gnathifera</taxon>
        <taxon>Rotifera</taxon>
        <taxon>Eurotatoria</taxon>
        <taxon>Bdelloidea</taxon>
        <taxon>Adinetida</taxon>
        <taxon>Adinetidae</taxon>
        <taxon>Adineta</taxon>
    </lineage>
</organism>
<dbReference type="SUPFAM" id="SSF51197">
    <property type="entry name" value="Clavaminate synthase-like"/>
    <property type="match status" value="1"/>
</dbReference>
<name>A0A814L1N4_ADIRI</name>
<keyword evidence="1" id="KW-0812">Transmembrane</keyword>
<dbReference type="InterPro" id="IPR038757">
    <property type="entry name" value="BRAP"/>
</dbReference>
<sequence length="272" mass="31862">MEFIYEIYFVLLSFIRLLLIKILPIWDWTTIYTSACFVNNPFFNNSLELSECDKCINTTGVLRESNVTFFNFTKTVYLNHRPVIVDDATQSWTATRKLNLKKLFKLYIEDPILSEHDLCRFEANIRLYNQPGGADKLFNDYLSNTRRPFMAQWNNCKRETLKVLRSYYSKPYFLPASVGQTLMGNWFFVSFGLHKESERLQKIPLGESWVWIAQIQGAGLIELRPKYPCESLCRTIDAIELNHGDLIIYSHLYDAFYKPLEKETVLLAQGID</sequence>
<dbReference type="PANTHER" id="PTHR35259:SF2">
    <property type="match status" value="1"/>
</dbReference>
<evidence type="ECO:0000313" key="2">
    <source>
        <dbReference type="EMBL" id="CAF1058933.1"/>
    </source>
</evidence>
<dbReference type="Proteomes" id="UP000663852">
    <property type="component" value="Unassembled WGS sequence"/>
</dbReference>